<evidence type="ECO:0000313" key="2">
    <source>
        <dbReference type="EMBL" id="MTE12609.1"/>
    </source>
</evidence>
<organism evidence="2 3">
    <name type="scientific">Nocardia aurantiaca</name>
    <dbReference type="NCBI Taxonomy" id="2675850"/>
    <lineage>
        <taxon>Bacteria</taxon>
        <taxon>Bacillati</taxon>
        <taxon>Actinomycetota</taxon>
        <taxon>Actinomycetes</taxon>
        <taxon>Mycobacteriales</taxon>
        <taxon>Nocardiaceae</taxon>
        <taxon>Nocardia</taxon>
    </lineage>
</organism>
<dbReference type="InterPro" id="IPR043917">
    <property type="entry name" value="DUF5753"/>
</dbReference>
<protein>
    <recommendedName>
        <fullName evidence="1">DUF5753 domain-containing protein</fullName>
    </recommendedName>
</protein>
<dbReference type="EMBL" id="WMBB01000003">
    <property type="protein sequence ID" value="MTE12609.1"/>
    <property type="molecule type" value="Genomic_DNA"/>
</dbReference>
<proteinExistence type="predicted"/>
<sequence length="143" mass="15939">MIDSMPRIPPGASEASTAGSGAVGWHAYGDLIPANFNLFVGLEASARELAYYQPVIVPGIFQTADYARTLDRRFFPHETDTELDRRIELRQQRQNVILRKRQPANLIAVLHESAVRTRVGDGHIMSAQLRRLADLGTQSNIEV</sequence>
<evidence type="ECO:0000259" key="1">
    <source>
        <dbReference type="Pfam" id="PF19054"/>
    </source>
</evidence>
<dbReference type="Pfam" id="PF19054">
    <property type="entry name" value="DUF5753"/>
    <property type="match status" value="1"/>
</dbReference>
<reference evidence="2 3" key="1">
    <citation type="submission" date="2019-11" db="EMBL/GenBank/DDBJ databases">
        <title>Nocardia sp. nov. CT2-14 isolated from soil.</title>
        <authorList>
            <person name="Kanchanasin P."/>
            <person name="Tanasupawat S."/>
            <person name="Yuki M."/>
            <person name="Kudo T."/>
        </authorList>
    </citation>
    <scope>NUCLEOTIDE SEQUENCE [LARGE SCALE GENOMIC DNA]</scope>
    <source>
        <strain evidence="2 3">CT2-14</strain>
    </source>
</reference>
<gene>
    <name evidence="2" type="ORF">GLP40_07440</name>
</gene>
<dbReference type="AlphaFoldDB" id="A0A6I3KYI4"/>
<evidence type="ECO:0000313" key="3">
    <source>
        <dbReference type="Proteomes" id="UP000432464"/>
    </source>
</evidence>
<name>A0A6I3KYI4_9NOCA</name>
<feature type="domain" description="DUF5753" evidence="1">
    <location>
        <begin position="38"/>
        <end position="143"/>
    </location>
</feature>
<accession>A0A6I3KYI4</accession>
<comment type="caution">
    <text evidence="2">The sequence shown here is derived from an EMBL/GenBank/DDBJ whole genome shotgun (WGS) entry which is preliminary data.</text>
</comment>
<dbReference type="Proteomes" id="UP000432464">
    <property type="component" value="Unassembled WGS sequence"/>
</dbReference>
<keyword evidence="3" id="KW-1185">Reference proteome</keyword>